<organism evidence="1 2">
    <name type="scientific">Suillus luteus UH-Slu-Lm8-n1</name>
    <dbReference type="NCBI Taxonomy" id="930992"/>
    <lineage>
        <taxon>Eukaryota</taxon>
        <taxon>Fungi</taxon>
        <taxon>Dikarya</taxon>
        <taxon>Basidiomycota</taxon>
        <taxon>Agaricomycotina</taxon>
        <taxon>Agaricomycetes</taxon>
        <taxon>Agaricomycetidae</taxon>
        <taxon>Boletales</taxon>
        <taxon>Suillineae</taxon>
        <taxon>Suillaceae</taxon>
        <taxon>Suillus</taxon>
    </lineage>
</organism>
<dbReference type="OrthoDB" id="2756263at2759"/>
<sequence>MTRCNQPAEEGFERCEVHQAQYCTLCAKYKEASEIVDNIKSGRELPTKEQIQRYTDLHLTLEEARWVREYLKSIRVERIGRTIHQNRFFLKGEPFMFPCLDDGHKIRFKVLAGKMVEAVDTLNDIQARALDLYIADNPGTEWMKPVQSSNIFDDKPISTEEIVEAAQRTLPNDSNNFAGTLSASEKSMRSSALADEDLIDVKLQSQKAQMLDVFEIVTDPDLFARLRREANPDDSDPTFEPDPSVLFNISQQYARRIMYHDSDFFFKTLNKVSFRDLVLDDDFSIEDTCKFMFLFEKNKLVACLCKLQNAPSHACCSDSRHKVLGGWIYSCAHTRPISKEAWWASIFNPLYLLELLKPPADVENRFVRLCNNFDDMVNFLSFGAIGMLPPSTFCSEQYDEVDAIAPRKHLSLSGVVITDMVSGPKPPHMIGPIPTTRRARKPGCIVWCEMEDRGYMFGALRNEPDSFNDAFLRELRARPDLFQVVTRSETDPGRDVEIFPTDALPASRCRHFEAPPALTANRPTGSGEWHVTRSAVDVLYGTHCEMPGVPNYPFLGYLQNRNKIGWFFRFIKFPVKYIVILDTVPNRHHSILAMNVAWAALRAQGYGKGEFELWKYAKASDKLFQKRAKELLSWTPENWRWQATKLVD</sequence>
<evidence type="ECO:0000313" key="2">
    <source>
        <dbReference type="Proteomes" id="UP000054485"/>
    </source>
</evidence>
<evidence type="ECO:0000313" key="1">
    <source>
        <dbReference type="EMBL" id="KIK36601.1"/>
    </source>
</evidence>
<protein>
    <submittedName>
        <fullName evidence="1">Uncharacterized protein</fullName>
    </submittedName>
</protein>
<dbReference type="InParanoid" id="A0A0D0A4Q1"/>
<reference evidence="1 2" key="1">
    <citation type="submission" date="2014-04" db="EMBL/GenBank/DDBJ databases">
        <authorList>
            <consortium name="DOE Joint Genome Institute"/>
            <person name="Kuo A."/>
            <person name="Ruytinx J."/>
            <person name="Rineau F."/>
            <person name="Colpaert J."/>
            <person name="Kohler A."/>
            <person name="Nagy L.G."/>
            <person name="Floudas D."/>
            <person name="Copeland A."/>
            <person name="Barry K.W."/>
            <person name="Cichocki N."/>
            <person name="Veneault-Fourrey C."/>
            <person name="LaButti K."/>
            <person name="Lindquist E.A."/>
            <person name="Lipzen A."/>
            <person name="Lundell T."/>
            <person name="Morin E."/>
            <person name="Murat C."/>
            <person name="Sun H."/>
            <person name="Tunlid A."/>
            <person name="Henrissat B."/>
            <person name="Grigoriev I.V."/>
            <person name="Hibbett D.S."/>
            <person name="Martin F."/>
            <person name="Nordberg H.P."/>
            <person name="Cantor M.N."/>
            <person name="Hua S.X."/>
        </authorList>
    </citation>
    <scope>NUCLEOTIDE SEQUENCE [LARGE SCALE GENOMIC DNA]</scope>
    <source>
        <strain evidence="1 2">UH-Slu-Lm8-n1</strain>
    </source>
</reference>
<name>A0A0D0A4Q1_9AGAM</name>
<accession>A0A0D0A4Q1</accession>
<proteinExistence type="predicted"/>
<keyword evidence="2" id="KW-1185">Reference proteome</keyword>
<feature type="non-terminal residue" evidence="1">
    <location>
        <position position="1"/>
    </location>
</feature>
<dbReference type="Proteomes" id="UP000054485">
    <property type="component" value="Unassembled WGS sequence"/>
</dbReference>
<dbReference type="EMBL" id="KN835515">
    <property type="protein sequence ID" value="KIK36601.1"/>
    <property type="molecule type" value="Genomic_DNA"/>
</dbReference>
<gene>
    <name evidence="1" type="ORF">CY34DRAFT_94074</name>
</gene>
<dbReference type="HOGENOM" id="CLU_400635_0_0_1"/>
<dbReference type="AlphaFoldDB" id="A0A0D0A4Q1"/>
<reference evidence="2" key="2">
    <citation type="submission" date="2015-01" db="EMBL/GenBank/DDBJ databases">
        <title>Evolutionary Origins and Diversification of the Mycorrhizal Mutualists.</title>
        <authorList>
            <consortium name="DOE Joint Genome Institute"/>
            <consortium name="Mycorrhizal Genomics Consortium"/>
            <person name="Kohler A."/>
            <person name="Kuo A."/>
            <person name="Nagy L.G."/>
            <person name="Floudas D."/>
            <person name="Copeland A."/>
            <person name="Barry K.W."/>
            <person name="Cichocki N."/>
            <person name="Veneault-Fourrey C."/>
            <person name="LaButti K."/>
            <person name="Lindquist E.A."/>
            <person name="Lipzen A."/>
            <person name="Lundell T."/>
            <person name="Morin E."/>
            <person name="Murat C."/>
            <person name="Riley R."/>
            <person name="Ohm R."/>
            <person name="Sun H."/>
            <person name="Tunlid A."/>
            <person name="Henrissat B."/>
            <person name="Grigoriev I.V."/>
            <person name="Hibbett D.S."/>
            <person name="Martin F."/>
        </authorList>
    </citation>
    <scope>NUCLEOTIDE SEQUENCE [LARGE SCALE GENOMIC DNA]</scope>
    <source>
        <strain evidence="2">UH-Slu-Lm8-n1</strain>
    </source>
</reference>